<gene>
    <name evidence="2" type="ORF">FPE_LOCUS10258</name>
</gene>
<dbReference type="EMBL" id="OU503041">
    <property type="protein sequence ID" value="CAI9762828.1"/>
    <property type="molecule type" value="Genomic_DNA"/>
</dbReference>
<protein>
    <submittedName>
        <fullName evidence="2">Uncharacterized protein</fullName>
    </submittedName>
</protein>
<feature type="transmembrane region" description="Helical" evidence="1">
    <location>
        <begin position="15"/>
        <end position="35"/>
    </location>
</feature>
<dbReference type="AlphaFoldDB" id="A0AAD1Z5S3"/>
<sequence>MAEVEEMVNFRRRCWWWLCGVDGGGAAFLVVRWWYMYPYLEEEVVEVWCGVLEVVVDLTMRNSCNKGLKLGELQIDIWGATSARYPSISLAIVIGVSDGNLSSWASSTEPGDAPPTT</sequence>
<dbReference type="Proteomes" id="UP000834106">
    <property type="component" value="Chromosome 6"/>
</dbReference>
<keyword evidence="3" id="KW-1185">Reference proteome</keyword>
<keyword evidence="1" id="KW-1133">Transmembrane helix</keyword>
<evidence type="ECO:0000313" key="2">
    <source>
        <dbReference type="EMBL" id="CAI9762828.1"/>
    </source>
</evidence>
<organism evidence="2 3">
    <name type="scientific">Fraxinus pennsylvanica</name>
    <dbReference type="NCBI Taxonomy" id="56036"/>
    <lineage>
        <taxon>Eukaryota</taxon>
        <taxon>Viridiplantae</taxon>
        <taxon>Streptophyta</taxon>
        <taxon>Embryophyta</taxon>
        <taxon>Tracheophyta</taxon>
        <taxon>Spermatophyta</taxon>
        <taxon>Magnoliopsida</taxon>
        <taxon>eudicotyledons</taxon>
        <taxon>Gunneridae</taxon>
        <taxon>Pentapetalae</taxon>
        <taxon>asterids</taxon>
        <taxon>lamiids</taxon>
        <taxon>Lamiales</taxon>
        <taxon>Oleaceae</taxon>
        <taxon>Oleeae</taxon>
        <taxon>Fraxinus</taxon>
    </lineage>
</organism>
<keyword evidence="1" id="KW-0812">Transmembrane</keyword>
<evidence type="ECO:0000313" key="3">
    <source>
        <dbReference type="Proteomes" id="UP000834106"/>
    </source>
</evidence>
<evidence type="ECO:0000256" key="1">
    <source>
        <dbReference type="SAM" id="Phobius"/>
    </source>
</evidence>
<keyword evidence="1" id="KW-0472">Membrane</keyword>
<reference evidence="2" key="1">
    <citation type="submission" date="2023-05" db="EMBL/GenBank/DDBJ databases">
        <authorList>
            <person name="Huff M."/>
        </authorList>
    </citation>
    <scope>NUCLEOTIDE SEQUENCE</scope>
</reference>
<accession>A0AAD1Z5S3</accession>
<proteinExistence type="predicted"/>
<name>A0AAD1Z5S3_9LAMI</name>